<dbReference type="InterPro" id="IPR057326">
    <property type="entry name" value="KR_dom"/>
</dbReference>
<dbReference type="InterPro" id="IPR002347">
    <property type="entry name" value="SDR_fam"/>
</dbReference>
<proteinExistence type="inferred from homology"/>
<keyword evidence="4" id="KW-1185">Reference proteome</keyword>
<dbReference type="AlphaFoldDB" id="A0A842HG93"/>
<dbReference type="FunFam" id="3.40.50.720:FF:000084">
    <property type="entry name" value="Short-chain dehydrogenase reductase"/>
    <property type="match status" value="1"/>
</dbReference>
<comment type="caution">
    <text evidence="3">The sequence shown here is derived from an EMBL/GenBank/DDBJ whole genome shotgun (WGS) entry which is preliminary data.</text>
</comment>
<dbReference type="InterPro" id="IPR050259">
    <property type="entry name" value="SDR"/>
</dbReference>
<dbReference type="CDD" id="cd05233">
    <property type="entry name" value="SDR_c"/>
    <property type="match status" value="1"/>
</dbReference>
<accession>A0A842HG93</accession>
<dbReference type="EMBL" id="JACHVB010000031">
    <property type="protein sequence ID" value="MBC2594646.1"/>
    <property type="molecule type" value="Genomic_DNA"/>
</dbReference>
<dbReference type="PRINTS" id="PR00081">
    <property type="entry name" value="GDHRDH"/>
</dbReference>
<dbReference type="Proteomes" id="UP000546464">
    <property type="component" value="Unassembled WGS sequence"/>
</dbReference>
<dbReference type="SUPFAM" id="SSF51735">
    <property type="entry name" value="NAD(P)-binding Rossmann-fold domains"/>
    <property type="match status" value="1"/>
</dbReference>
<reference evidence="3 4" key="1">
    <citation type="submission" date="2020-07" db="EMBL/GenBank/DDBJ databases">
        <authorList>
            <person name="Feng X."/>
        </authorList>
    </citation>
    <scope>NUCLEOTIDE SEQUENCE [LARGE SCALE GENOMIC DNA]</scope>
    <source>
        <strain evidence="3 4">JCM31066</strain>
    </source>
</reference>
<feature type="domain" description="Ketoreductase" evidence="2">
    <location>
        <begin position="15"/>
        <end position="209"/>
    </location>
</feature>
<dbReference type="SMART" id="SM00822">
    <property type="entry name" value="PKS_KR"/>
    <property type="match status" value="1"/>
</dbReference>
<dbReference type="RefSeq" id="WP_185675617.1">
    <property type="nucleotide sequence ID" value="NZ_JACHVB010000031.1"/>
</dbReference>
<dbReference type="Gene3D" id="3.40.50.720">
    <property type="entry name" value="NAD(P)-binding Rossmann-like Domain"/>
    <property type="match status" value="1"/>
</dbReference>
<dbReference type="InterPro" id="IPR036291">
    <property type="entry name" value="NAD(P)-bd_dom_sf"/>
</dbReference>
<name>A0A842HG93_9BACT</name>
<dbReference type="Pfam" id="PF13561">
    <property type="entry name" value="adh_short_C2"/>
    <property type="match status" value="1"/>
</dbReference>
<comment type="similarity">
    <text evidence="1">Belongs to the short-chain dehydrogenases/reductases (SDR) family.</text>
</comment>
<organism evidence="3 4">
    <name type="scientific">Ruficoccus amylovorans</name>
    <dbReference type="NCBI Taxonomy" id="1804625"/>
    <lineage>
        <taxon>Bacteria</taxon>
        <taxon>Pseudomonadati</taxon>
        <taxon>Verrucomicrobiota</taxon>
        <taxon>Opitutia</taxon>
        <taxon>Puniceicoccales</taxon>
        <taxon>Cerasicoccaceae</taxon>
        <taxon>Ruficoccus</taxon>
    </lineage>
</organism>
<evidence type="ECO:0000259" key="2">
    <source>
        <dbReference type="SMART" id="SM00822"/>
    </source>
</evidence>
<dbReference type="PRINTS" id="PR00080">
    <property type="entry name" value="SDRFAMILY"/>
</dbReference>
<dbReference type="PANTHER" id="PTHR42879">
    <property type="entry name" value="3-OXOACYL-(ACYL-CARRIER-PROTEIN) REDUCTASE"/>
    <property type="match status" value="1"/>
</dbReference>
<protein>
    <submittedName>
        <fullName evidence="3">SDR family oxidoreductase</fullName>
    </submittedName>
</protein>
<evidence type="ECO:0000256" key="1">
    <source>
        <dbReference type="ARBA" id="ARBA00006484"/>
    </source>
</evidence>
<gene>
    <name evidence="3" type="ORF">H5P28_10280</name>
</gene>
<evidence type="ECO:0000313" key="3">
    <source>
        <dbReference type="EMBL" id="MBC2594646.1"/>
    </source>
</evidence>
<sequence>MSMMTHPKLFDLSGRTALVTGSSRGIGRAVALALANAGANVAIHASGMAAALEQTVAQAAALGVRAAGVVADLSEENAARSLYGQTLETFGKLDILICNASIQIPEPWLETTAEHFAKQIRVNLQSTFELMQLAAPAMAGRGWGRIVTVGSVQEARPHPQMPVYAATKCAQTSLVHSLAGQLAGQGITVNNIAPGVINTDRNSDRLADEAYRQIVVGKIPAGRIGSPDDCVGATLLLCSEAGSYITGQNIYVDGGMSL</sequence>
<evidence type="ECO:0000313" key="4">
    <source>
        <dbReference type="Proteomes" id="UP000546464"/>
    </source>
</evidence>